<evidence type="ECO:0000313" key="3">
    <source>
        <dbReference type="Proteomes" id="UP001139971"/>
    </source>
</evidence>
<name>A0A9X4BLS7_9GAMM</name>
<protein>
    <submittedName>
        <fullName evidence="2">Transporter</fullName>
    </submittedName>
</protein>
<dbReference type="AlphaFoldDB" id="A0A9X4BLS7"/>
<dbReference type="Pfam" id="PF13557">
    <property type="entry name" value="Phenol_MetA_deg"/>
    <property type="match status" value="1"/>
</dbReference>
<keyword evidence="1" id="KW-0732">Signal</keyword>
<gene>
    <name evidence="2" type="ORF">OD750_024360</name>
</gene>
<proteinExistence type="predicted"/>
<dbReference type="Proteomes" id="UP001139971">
    <property type="component" value="Unassembled WGS sequence"/>
</dbReference>
<evidence type="ECO:0000256" key="1">
    <source>
        <dbReference type="SAM" id="SignalP"/>
    </source>
</evidence>
<comment type="caution">
    <text evidence="2">The sequence shown here is derived from an EMBL/GenBank/DDBJ whole genome shotgun (WGS) entry which is preliminary data.</text>
</comment>
<organism evidence="2 3">
    <name type="scientific">Tahibacter soli</name>
    <dbReference type="NCBI Taxonomy" id="2983605"/>
    <lineage>
        <taxon>Bacteria</taxon>
        <taxon>Pseudomonadati</taxon>
        <taxon>Pseudomonadota</taxon>
        <taxon>Gammaproteobacteria</taxon>
        <taxon>Lysobacterales</taxon>
        <taxon>Rhodanobacteraceae</taxon>
        <taxon>Tahibacter</taxon>
    </lineage>
</organism>
<feature type="chain" id="PRO_5040948583" evidence="1">
    <location>
        <begin position="21"/>
        <end position="248"/>
    </location>
</feature>
<keyword evidence="3" id="KW-1185">Reference proteome</keyword>
<dbReference type="RefSeq" id="WP_263541223.1">
    <property type="nucleotide sequence ID" value="NZ_JAOVZO020000020.1"/>
</dbReference>
<feature type="signal peptide" evidence="1">
    <location>
        <begin position="1"/>
        <end position="20"/>
    </location>
</feature>
<accession>A0A9X4BLS7</accession>
<dbReference type="EMBL" id="JAOVZO020000020">
    <property type="protein sequence ID" value="MDC8015672.1"/>
    <property type="molecule type" value="Genomic_DNA"/>
</dbReference>
<evidence type="ECO:0000313" key="2">
    <source>
        <dbReference type="EMBL" id="MDC8015672.1"/>
    </source>
</evidence>
<sequence>MQRRYLAALVAAFAATTAHADTPAFDRPGIAFSTTTLPRGGVSWEQGLPDFQRDDDGGTRATQYAANTNLRIGLADGVEVQVSGSPFNVAHVRGAPTERGGGDSGVAVKIALPSRAEKFSWAVLAGATFDTGSRAFTNGDTEYSLATTFGYDLSDVVSSSLYLAASRSGGESTRAWSPGLGFTVSERFGAFFEAGFEYPEHGPATRVAGGGVTWMATPRLQLDFSMDFGVNDAAPDVQGGIGFSLYFE</sequence>
<dbReference type="InterPro" id="IPR025737">
    <property type="entry name" value="FApF"/>
</dbReference>
<reference evidence="2" key="1">
    <citation type="submission" date="2023-02" db="EMBL/GenBank/DDBJ databases">
        <title>Tahibacter soli sp. nov. isolated from soil.</title>
        <authorList>
            <person name="Baek J.H."/>
            <person name="Lee J.K."/>
            <person name="Choi D.G."/>
            <person name="Jeon C.O."/>
        </authorList>
    </citation>
    <scope>NUCLEOTIDE SEQUENCE</scope>
    <source>
        <strain evidence="2">BL</strain>
    </source>
</reference>